<feature type="region of interest" description="Disordered" evidence="1">
    <location>
        <begin position="69"/>
        <end position="126"/>
    </location>
</feature>
<dbReference type="EMBL" id="JAWWNJ010000148">
    <property type="protein sequence ID" value="KAK6981690.1"/>
    <property type="molecule type" value="Genomic_DNA"/>
</dbReference>
<feature type="region of interest" description="Disordered" evidence="1">
    <location>
        <begin position="1"/>
        <end position="20"/>
    </location>
</feature>
<organism evidence="2 3">
    <name type="scientific">Favolaschia claudopus</name>
    <dbReference type="NCBI Taxonomy" id="2862362"/>
    <lineage>
        <taxon>Eukaryota</taxon>
        <taxon>Fungi</taxon>
        <taxon>Dikarya</taxon>
        <taxon>Basidiomycota</taxon>
        <taxon>Agaricomycotina</taxon>
        <taxon>Agaricomycetes</taxon>
        <taxon>Agaricomycetidae</taxon>
        <taxon>Agaricales</taxon>
        <taxon>Marasmiineae</taxon>
        <taxon>Mycenaceae</taxon>
        <taxon>Favolaschia</taxon>
    </lineage>
</organism>
<dbReference type="Proteomes" id="UP001362999">
    <property type="component" value="Unassembled WGS sequence"/>
</dbReference>
<comment type="caution">
    <text evidence="2">The sequence shown here is derived from an EMBL/GenBank/DDBJ whole genome shotgun (WGS) entry which is preliminary data.</text>
</comment>
<sequence length="560" mass="60047">MAVSSFGQIAAESKTQNSAEVELVMFDPPTIMSKSKDKNKFLAAISTDSRPRPTTRKTKAAADAAQLAAVSADNSAATSSTTTVTAVAPTTSPVLPPSPISPVAVDHPPAPSKPPPERAGRTAQSKQLQAEALRAKKEFLSSSRVRVDDADSFDALALVFGDVLKWLHSSGAITQEFWKVLSAIQERLVNHVTIVRESETTSSFSALLLQTVTPSLKQLSEKSEAQHKAITSLSKELASIKTEKALSYAAVAAAAAAKPPAPSVPKPKPPPLPSPSDERILVRFDGDVPSLFNAPYSEIVATVNKHLVSLSLPSVLYATKQNDSSIFLVPASAADTQVLDKEWSRWGPSIFPGSRIAPVALHSHLQVNGILFRDVTDMRELKREFELRNPDLGPVTGLPTWVNRPPSEAQAAAISASGRKPKLAGSVYFLLQSRDKVDLALSRGRIVLCSTSPTVARGFPHLRISQCWGCYKYGHTKARCNVKAPSCAVCAKPVGDHSPTTPCSGPVACLNCGGKHRADSYSCPKRKELLVTLAGRMKDLHESLDKSSIHPLPFIQQHAH</sequence>
<evidence type="ECO:0000313" key="3">
    <source>
        <dbReference type="Proteomes" id="UP001362999"/>
    </source>
</evidence>
<reference evidence="2 3" key="1">
    <citation type="journal article" date="2024" name="J Genomics">
        <title>Draft genome sequencing and assembly of Favolaschia claudopus CIRM-BRFM 2984 isolated from oak limbs.</title>
        <authorList>
            <person name="Navarro D."/>
            <person name="Drula E."/>
            <person name="Chaduli D."/>
            <person name="Cazenave R."/>
            <person name="Ahrendt S."/>
            <person name="Wang J."/>
            <person name="Lipzen A."/>
            <person name="Daum C."/>
            <person name="Barry K."/>
            <person name="Grigoriev I.V."/>
            <person name="Favel A."/>
            <person name="Rosso M.N."/>
            <person name="Martin F."/>
        </authorList>
    </citation>
    <scope>NUCLEOTIDE SEQUENCE [LARGE SCALE GENOMIC DNA]</scope>
    <source>
        <strain evidence="2 3">CIRM-BRFM 2984</strain>
    </source>
</reference>
<keyword evidence="3" id="KW-1185">Reference proteome</keyword>
<accession>A0AAV9ZHF3</accession>
<name>A0AAV9ZHF3_9AGAR</name>
<gene>
    <name evidence="2" type="ORF">R3P38DRAFT_3113117</name>
</gene>
<proteinExistence type="predicted"/>
<evidence type="ECO:0000313" key="2">
    <source>
        <dbReference type="EMBL" id="KAK6981690.1"/>
    </source>
</evidence>
<evidence type="ECO:0008006" key="4">
    <source>
        <dbReference type="Google" id="ProtNLM"/>
    </source>
</evidence>
<feature type="compositionally biased region" description="Low complexity" evidence="1">
    <location>
        <begin position="69"/>
        <end position="93"/>
    </location>
</feature>
<dbReference type="AlphaFoldDB" id="A0AAV9ZHF3"/>
<protein>
    <recommendedName>
        <fullName evidence="4">Gag-like protein</fullName>
    </recommendedName>
</protein>
<evidence type="ECO:0000256" key="1">
    <source>
        <dbReference type="SAM" id="MobiDB-lite"/>
    </source>
</evidence>